<comment type="caution">
    <text evidence="4">The sequence shown here is derived from an EMBL/GenBank/DDBJ whole genome shotgun (WGS) entry which is preliminary data.</text>
</comment>
<evidence type="ECO:0000256" key="1">
    <source>
        <dbReference type="ARBA" id="ARBA00004127"/>
    </source>
</evidence>
<evidence type="ECO:0000256" key="3">
    <source>
        <dbReference type="SAM" id="Phobius"/>
    </source>
</evidence>
<keyword evidence="5" id="KW-1185">Reference proteome</keyword>
<proteinExistence type="predicted"/>
<dbReference type="AlphaFoldDB" id="A0A7V8NQV9"/>
<dbReference type="PANTHER" id="PTHR43337">
    <property type="entry name" value="XANTHINE/URACIL PERMEASE C887.17-RELATED"/>
    <property type="match status" value="1"/>
</dbReference>
<accession>A0A7V8NQV9</accession>
<keyword evidence="3" id="KW-0472">Membrane</keyword>
<dbReference type="GO" id="GO:0012505">
    <property type="term" value="C:endomembrane system"/>
    <property type="evidence" value="ECO:0007669"/>
    <property type="project" value="UniProtKB-SubCell"/>
</dbReference>
<dbReference type="Proteomes" id="UP000567293">
    <property type="component" value="Unassembled WGS sequence"/>
</dbReference>
<evidence type="ECO:0000313" key="5">
    <source>
        <dbReference type="Proteomes" id="UP000567293"/>
    </source>
</evidence>
<dbReference type="EMBL" id="JACDQQ010001081">
    <property type="protein sequence ID" value="MBA0085540.1"/>
    <property type="molecule type" value="Genomic_DNA"/>
</dbReference>
<dbReference type="GO" id="GO:0005886">
    <property type="term" value="C:plasma membrane"/>
    <property type="evidence" value="ECO:0007669"/>
    <property type="project" value="TreeGrafter"/>
</dbReference>
<keyword evidence="2" id="KW-0813">Transport</keyword>
<name>A0A7V8NQV9_9BACT</name>
<keyword evidence="3" id="KW-0812">Transmembrane</keyword>
<dbReference type="GO" id="GO:0005345">
    <property type="term" value="F:purine nucleobase transmembrane transporter activity"/>
    <property type="evidence" value="ECO:0007669"/>
    <property type="project" value="TreeGrafter"/>
</dbReference>
<dbReference type="PANTHER" id="PTHR43337:SF1">
    <property type="entry name" value="XANTHINE_URACIL PERMEASE C887.17-RELATED"/>
    <property type="match status" value="1"/>
</dbReference>
<evidence type="ECO:0000313" key="4">
    <source>
        <dbReference type="EMBL" id="MBA0085540.1"/>
    </source>
</evidence>
<feature type="transmembrane region" description="Helical" evidence="3">
    <location>
        <begin position="20"/>
        <end position="40"/>
    </location>
</feature>
<sequence length="91" mass="10126">MVERIFHVKENQTTVRRELLAGLTTFMTMAYVVIVNPQILAEGGFRRRSAVRHLHFLCGGNAGYGTPGELPGMGLLESTLRHEECCLPRAV</sequence>
<dbReference type="InterPro" id="IPR045018">
    <property type="entry name" value="Azg-like"/>
</dbReference>
<organism evidence="4 5">
    <name type="scientific">Candidatus Acidiferrum panamense</name>
    <dbReference type="NCBI Taxonomy" id="2741543"/>
    <lineage>
        <taxon>Bacteria</taxon>
        <taxon>Pseudomonadati</taxon>
        <taxon>Acidobacteriota</taxon>
        <taxon>Terriglobia</taxon>
        <taxon>Candidatus Acidiferrales</taxon>
        <taxon>Candidatus Acidiferrum</taxon>
    </lineage>
</organism>
<reference evidence="4" key="1">
    <citation type="submission" date="2020-06" db="EMBL/GenBank/DDBJ databases">
        <title>Legume-microbial interactions unlock mineral nutrients during tropical forest succession.</title>
        <authorList>
            <person name="Epihov D.Z."/>
        </authorList>
    </citation>
    <scope>NUCLEOTIDE SEQUENCE [LARGE SCALE GENOMIC DNA]</scope>
    <source>
        <strain evidence="4">Pan2503</strain>
    </source>
</reference>
<keyword evidence="3" id="KW-1133">Transmembrane helix</keyword>
<comment type="subcellular location">
    <subcellularLocation>
        <location evidence="1">Endomembrane system</location>
        <topology evidence="1">Multi-pass membrane protein</topology>
    </subcellularLocation>
</comment>
<evidence type="ECO:0000256" key="2">
    <source>
        <dbReference type="ARBA" id="ARBA00022448"/>
    </source>
</evidence>
<gene>
    <name evidence="4" type="ORF">HRJ53_11135</name>
</gene>
<protein>
    <submittedName>
        <fullName evidence="4">Uncharacterized protein</fullName>
    </submittedName>
</protein>